<dbReference type="InterPro" id="IPR050095">
    <property type="entry name" value="ECF_ABC_transporter_ATP-bd"/>
</dbReference>
<organism evidence="10 11">
    <name type="scientific">Sedimentibacter acidaminivorans</name>
    <dbReference type="NCBI Taxonomy" id="913099"/>
    <lineage>
        <taxon>Bacteria</taxon>
        <taxon>Bacillati</taxon>
        <taxon>Bacillota</taxon>
        <taxon>Tissierellia</taxon>
        <taxon>Sedimentibacter</taxon>
    </lineage>
</organism>
<reference evidence="10 11" key="1">
    <citation type="submission" date="2021-03" db="EMBL/GenBank/DDBJ databases">
        <title>Genomic Encyclopedia of Type Strains, Phase IV (KMG-IV): sequencing the most valuable type-strain genomes for metagenomic binning, comparative biology and taxonomic classification.</title>
        <authorList>
            <person name="Goeker M."/>
        </authorList>
    </citation>
    <scope>NUCLEOTIDE SEQUENCE [LARGE SCALE GENOMIC DNA]</scope>
    <source>
        <strain evidence="10 11">DSM 24004</strain>
    </source>
</reference>
<keyword evidence="11" id="KW-1185">Reference proteome</keyword>
<dbReference type="SUPFAM" id="SSF52540">
    <property type="entry name" value="P-loop containing nucleoside triphosphate hydrolases"/>
    <property type="match status" value="1"/>
</dbReference>
<dbReference type="InterPro" id="IPR027417">
    <property type="entry name" value="P-loop_NTPase"/>
</dbReference>
<evidence type="ECO:0000256" key="8">
    <source>
        <dbReference type="ARBA" id="ARBA00023136"/>
    </source>
</evidence>
<evidence type="ECO:0000256" key="7">
    <source>
        <dbReference type="ARBA" id="ARBA00022967"/>
    </source>
</evidence>
<dbReference type="CDD" id="cd03225">
    <property type="entry name" value="ABC_cobalt_CbiO_domain1"/>
    <property type="match status" value="1"/>
</dbReference>
<dbReference type="Pfam" id="PF00005">
    <property type="entry name" value="ABC_tran"/>
    <property type="match status" value="1"/>
</dbReference>
<keyword evidence="3" id="KW-0813">Transport</keyword>
<evidence type="ECO:0000313" key="11">
    <source>
        <dbReference type="Proteomes" id="UP001519342"/>
    </source>
</evidence>
<dbReference type="EC" id="3.6.3.-" evidence="10"/>
<keyword evidence="5" id="KW-0547">Nucleotide-binding</keyword>
<dbReference type="SMART" id="SM00382">
    <property type="entry name" value="AAA"/>
    <property type="match status" value="1"/>
</dbReference>
<dbReference type="PANTHER" id="PTHR43553:SF24">
    <property type="entry name" value="ENERGY-COUPLING FACTOR TRANSPORTER ATP-BINDING PROTEIN ECFA1"/>
    <property type="match status" value="1"/>
</dbReference>
<comment type="similarity">
    <text evidence="2">Belongs to the ABC transporter superfamily.</text>
</comment>
<name>A0ABS4GDQ3_9FIRM</name>
<evidence type="ECO:0000256" key="2">
    <source>
        <dbReference type="ARBA" id="ARBA00005417"/>
    </source>
</evidence>
<evidence type="ECO:0000256" key="4">
    <source>
        <dbReference type="ARBA" id="ARBA00022475"/>
    </source>
</evidence>
<proteinExistence type="inferred from homology"/>
<keyword evidence="10" id="KW-0378">Hydrolase</keyword>
<dbReference type="InterPro" id="IPR003593">
    <property type="entry name" value="AAA+_ATPase"/>
</dbReference>
<evidence type="ECO:0000256" key="5">
    <source>
        <dbReference type="ARBA" id="ARBA00022741"/>
    </source>
</evidence>
<evidence type="ECO:0000259" key="9">
    <source>
        <dbReference type="PROSITE" id="PS50893"/>
    </source>
</evidence>
<dbReference type="InterPro" id="IPR015856">
    <property type="entry name" value="ABC_transpr_CbiO/EcfA_su"/>
</dbReference>
<keyword evidence="8" id="KW-0472">Membrane</keyword>
<evidence type="ECO:0000313" key="10">
    <source>
        <dbReference type="EMBL" id="MBP1925818.1"/>
    </source>
</evidence>
<dbReference type="GO" id="GO:0005524">
    <property type="term" value="F:ATP binding"/>
    <property type="evidence" value="ECO:0007669"/>
    <property type="project" value="UniProtKB-KW"/>
</dbReference>
<comment type="subcellular location">
    <subcellularLocation>
        <location evidence="1">Cell membrane</location>
        <topology evidence="1">Peripheral membrane protein</topology>
    </subcellularLocation>
</comment>
<dbReference type="GO" id="GO:0016787">
    <property type="term" value="F:hydrolase activity"/>
    <property type="evidence" value="ECO:0007669"/>
    <property type="project" value="UniProtKB-KW"/>
</dbReference>
<dbReference type="Gene3D" id="3.40.50.300">
    <property type="entry name" value="P-loop containing nucleotide triphosphate hydrolases"/>
    <property type="match status" value="1"/>
</dbReference>
<dbReference type="PANTHER" id="PTHR43553">
    <property type="entry name" value="HEAVY METAL TRANSPORTER"/>
    <property type="match status" value="1"/>
</dbReference>
<dbReference type="InterPro" id="IPR017871">
    <property type="entry name" value="ABC_transporter-like_CS"/>
</dbReference>
<gene>
    <name evidence="10" type="ORF">J2Z76_001679</name>
</gene>
<dbReference type="EMBL" id="JAGGKS010000004">
    <property type="protein sequence ID" value="MBP1925818.1"/>
    <property type="molecule type" value="Genomic_DNA"/>
</dbReference>
<sequence>MNAVELNKLNFKYKSVQKRTLENVNLIVNQGEILAICGVSGSGKSTLCNCICGLIPNVYEGEYSGEVKIFGQDISLMSRAEIATNIGIIFQNPSTQLFSPTIEDELAFGPENLCVDRNEIAMRIDEILKIINMEEYRYENPNSLSGGQQQLIAIASVLMLNPKIIICDEIMSWIDEGGKEIIKNLLMNLKKQGKTIIIVEHDIENLKIADRVINI</sequence>
<dbReference type="PROSITE" id="PS50893">
    <property type="entry name" value="ABC_TRANSPORTER_2"/>
    <property type="match status" value="1"/>
</dbReference>
<comment type="caution">
    <text evidence="10">The sequence shown here is derived from an EMBL/GenBank/DDBJ whole genome shotgun (WGS) entry which is preliminary data.</text>
</comment>
<dbReference type="InterPro" id="IPR003439">
    <property type="entry name" value="ABC_transporter-like_ATP-bd"/>
</dbReference>
<dbReference type="Proteomes" id="UP001519342">
    <property type="component" value="Unassembled WGS sequence"/>
</dbReference>
<feature type="domain" description="ABC transporter" evidence="9">
    <location>
        <begin position="4"/>
        <end position="215"/>
    </location>
</feature>
<keyword evidence="7" id="KW-1278">Translocase</keyword>
<dbReference type="PROSITE" id="PS00211">
    <property type="entry name" value="ABC_TRANSPORTER_1"/>
    <property type="match status" value="1"/>
</dbReference>
<evidence type="ECO:0000256" key="3">
    <source>
        <dbReference type="ARBA" id="ARBA00022448"/>
    </source>
</evidence>
<evidence type="ECO:0000256" key="1">
    <source>
        <dbReference type="ARBA" id="ARBA00004202"/>
    </source>
</evidence>
<evidence type="ECO:0000256" key="6">
    <source>
        <dbReference type="ARBA" id="ARBA00022840"/>
    </source>
</evidence>
<accession>A0ABS4GDQ3</accession>
<keyword evidence="6 10" id="KW-0067">ATP-binding</keyword>
<dbReference type="RefSeq" id="WP_209511559.1">
    <property type="nucleotide sequence ID" value="NZ_JAGGKS010000004.1"/>
</dbReference>
<keyword evidence="4" id="KW-1003">Cell membrane</keyword>
<protein>
    <submittedName>
        <fullName evidence="10">Energy-coupling factor transport system ATP-binding protein</fullName>
        <ecNumber evidence="10">3.6.3.-</ecNumber>
    </submittedName>
</protein>